<dbReference type="AlphaFoldDB" id="A0A7M5X3S1"/>
<name>A0A7M5X3S1_9CNID</name>
<reference evidence="1" key="1">
    <citation type="submission" date="2021-01" db="UniProtKB">
        <authorList>
            <consortium name="EnsemblMetazoa"/>
        </authorList>
    </citation>
    <scope>IDENTIFICATION</scope>
</reference>
<accession>A0A7M5X3S1</accession>
<keyword evidence="2" id="KW-1185">Reference proteome</keyword>
<evidence type="ECO:0000313" key="1">
    <source>
        <dbReference type="EnsemblMetazoa" id="CLYHEMP017361.1"/>
    </source>
</evidence>
<dbReference type="Proteomes" id="UP000594262">
    <property type="component" value="Unplaced"/>
</dbReference>
<dbReference type="EnsemblMetazoa" id="CLYHEMT017361.1">
    <property type="protein sequence ID" value="CLYHEMP017361.1"/>
    <property type="gene ID" value="CLYHEMG017361"/>
</dbReference>
<protein>
    <submittedName>
        <fullName evidence="1">Uncharacterized protein</fullName>
    </submittedName>
</protein>
<evidence type="ECO:0000313" key="2">
    <source>
        <dbReference type="Proteomes" id="UP000594262"/>
    </source>
</evidence>
<organism evidence="1 2">
    <name type="scientific">Clytia hemisphaerica</name>
    <dbReference type="NCBI Taxonomy" id="252671"/>
    <lineage>
        <taxon>Eukaryota</taxon>
        <taxon>Metazoa</taxon>
        <taxon>Cnidaria</taxon>
        <taxon>Hydrozoa</taxon>
        <taxon>Hydroidolina</taxon>
        <taxon>Leptothecata</taxon>
        <taxon>Obeliida</taxon>
        <taxon>Clytiidae</taxon>
        <taxon>Clytia</taxon>
    </lineage>
</organism>
<dbReference type="GeneID" id="136814003"/>
<dbReference type="RefSeq" id="XP_066926609.1">
    <property type="nucleotide sequence ID" value="XM_067070508.1"/>
</dbReference>
<sequence>MINMSSHERLPFLPSGVDDVKPIELDHTYTLGDVPGYMQEIMPQGFDASGTRYLFYQDRHFAKKAKCECCEDLLENEIKIYVISYNKALEKNVLKMFSRSLMDDSRRMIELDTVNGNLVHATITCISKEEKEIPLTIDSDDSDEDEEDDDETPDELQIDLYYFHIMEHLNVKGTKVLVEDRQEPDMTLKHDGEEYTDVKLKYNYRFGDETVLLVIAYNRDEDENYRPIFDTEICIDIVHTEKGKIWHSERVKLDLSMTKMEDHGIPEIELTRDRIYVCDGKPRFDILPNVYEFDLKGNLMYSYEIAPDSFDAAALQRLDDHSMSIVLTSYLGEVRQLKLNEGDTIVLKDVGKYVSNLPGLRKHQERDQYSHDQHSELIEKLGRLFLRLSGTFKDSGGIKYLDVDNKRISNDIDVGTREHWCRQITLNQNAEEVGLFWETGKAIFVYMEGYEDKVLSFHVQRLKYHGGDNDINADNDNTGSTCSIS</sequence>
<proteinExistence type="predicted"/>